<dbReference type="EMBL" id="OZ019896">
    <property type="protein sequence ID" value="CAK9223081.1"/>
    <property type="molecule type" value="Genomic_DNA"/>
</dbReference>
<dbReference type="Proteomes" id="UP001497512">
    <property type="component" value="Chromosome 4"/>
</dbReference>
<name>A0ABP0UJY0_9BRYO</name>
<keyword evidence="3" id="KW-1185">Reference proteome</keyword>
<evidence type="ECO:0000313" key="2">
    <source>
        <dbReference type="EMBL" id="CAK9223081.1"/>
    </source>
</evidence>
<proteinExistence type="predicted"/>
<gene>
    <name evidence="2" type="ORF">CSSPTR1EN2_LOCUS16653</name>
</gene>
<reference evidence="2" key="1">
    <citation type="submission" date="2024-02" db="EMBL/GenBank/DDBJ databases">
        <authorList>
            <consortium name="ELIXIR-Norway"/>
            <consortium name="Elixir Norway"/>
        </authorList>
    </citation>
    <scope>NUCLEOTIDE SEQUENCE</scope>
</reference>
<evidence type="ECO:0000313" key="3">
    <source>
        <dbReference type="Proteomes" id="UP001497512"/>
    </source>
</evidence>
<feature type="region of interest" description="Disordered" evidence="1">
    <location>
        <begin position="80"/>
        <end position="101"/>
    </location>
</feature>
<protein>
    <submittedName>
        <fullName evidence="2">Uncharacterized protein</fullName>
    </submittedName>
</protein>
<accession>A0ABP0UJY0</accession>
<evidence type="ECO:0000256" key="1">
    <source>
        <dbReference type="SAM" id="MobiDB-lite"/>
    </source>
</evidence>
<sequence length="101" mass="11683">MAEIVEKVLAVRHGQHLEWFGIRRQLRGLTEHRACCFGINHWRSSDPRHLFMIDVVTAAGTEKETNPSIEVIEAAENEELEVADGEQRPKGGQIRYYNRRQ</sequence>
<organism evidence="2 3">
    <name type="scientific">Sphagnum troendelagicum</name>
    <dbReference type="NCBI Taxonomy" id="128251"/>
    <lineage>
        <taxon>Eukaryota</taxon>
        <taxon>Viridiplantae</taxon>
        <taxon>Streptophyta</taxon>
        <taxon>Embryophyta</taxon>
        <taxon>Bryophyta</taxon>
        <taxon>Sphagnophytina</taxon>
        <taxon>Sphagnopsida</taxon>
        <taxon>Sphagnales</taxon>
        <taxon>Sphagnaceae</taxon>
        <taxon>Sphagnum</taxon>
    </lineage>
</organism>